<keyword evidence="2" id="KW-1185">Reference proteome</keyword>
<dbReference type="AlphaFoldDB" id="U3B1V9"/>
<dbReference type="InterPro" id="IPR036291">
    <property type="entry name" value="NAD(P)-bd_dom_sf"/>
</dbReference>
<gene>
    <name evidence="1" type="ORF">VEZ01S_21_00840</name>
</gene>
<name>U3B1V9_9VIBR</name>
<evidence type="ECO:0008006" key="3">
    <source>
        <dbReference type="Google" id="ProtNLM"/>
    </source>
</evidence>
<organism evidence="1 2">
    <name type="scientific">Vibrio ezurae NBRC 102218</name>
    <dbReference type="NCBI Taxonomy" id="1219080"/>
    <lineage>
        <taxon>Bacteria</taxon>
        <taxon>Pseudomonadati</taxon>
        <taxon>Pseudomonadota</taxon>
        <taxon>Gammaproteobacteria</taxon>
        <taxon>Vibrionales</taxon>
        <taxon>Vibrionaceae</taxon>
        <taxon>Vibrio</taxon>
    </lineage>
</organism>
<proteinExistence type="predicted"/>
<evidence type="ECO:0000313" key="2">
    <source>
        <dbReference type="Proteomes" id="UP000016562"/>
    </source>
</evidence>
<dbReference type="SUPFAM" id="SSF51735">
    <property type="entry name" value="NAD(P)-binding Rossmann-fold domains"/>
    <property type="match status" value="1"/>
</dbReference>
<protein>
    <recommendedName>
        <fullName evidence="3">Oxidoreductase</fullName>
    </recommendedName>
</protein>
<sequence length="84" mass="9157">MVLSLISAPSLAEKFPSHAAYCGTKFAVHAISANVREEVAAANVRGTTIALSALETMQLSHTSSQEIKDGYDAWGRHEWCTCYR</sequence>
<comment type="caution">
    <text evidence="1">The sequence shown here is derived from an EMBL/GenBank/DDBJ whole genome shotgun (WGS) entry which is preliminary data.</text>
</comment>
<dbReference type="EMBL" id="BATM01000021">
    <property type="protein sequence ID" value="GAD79960.1"/>
    <property type="molecule type" value="Genomic_DNA"/>
</dbReference>
<dbReference type="eggNOG" id="COG4221">
    <property type="taxonomic scope" value="Bacteria"/>
</dbReference>
<dbReference type="STRING" id="1219080.VEZ01S_21_00840"/>
<accession>U3B1V9</accession>
<dbReference type="Gene3D" id="3.40.50.720">
    <property type="entry name" value="NAD(P)-binding Rossmann-like Domain"/>
    <property type="match status" value="1"/>
</dbReference>
<reference evidence="1 2" key="1">
    <citation type="submission" date="2013-09" db="EMBL/GenBank/DDBJ databases">
        <title>Whole genome shotgun sequence of Vibrio ezurae NBRC 102218.</title>
        <authorList>
            <person name="Yoshida I."/>
            <person name="Hosoyama A."/>
            <person name="Numata M."/>
            <person name="Hashimoto M."/>
            <person name="Hosoyama Y."/>
            <person name="Tsuchikane K."/>
            <person name="Noguchi M."/>
            <person name="Hirakata S."/>
            <person name="Ichikawa N."/>
            <person name="Ohji S."/>
            <person name="Yamazoe A."/>
            <person name="Fujita N."/>
        </authorList>
    </citation>
    <scope>NUCLEOTIDE SEQUENCE [LARGE SCALE GENOMIC DNA]</scope>
    <source>
        <strain evidence="1 2">NBRC 102218</strain>
    </source>
</reference>
<dbReference type="Proteomes" id="UP000016562">
    <property type="component" value="Unassembled WGS sequence"/>
</dbReference>
<dbReference type="InterPro" id="IPR020904">
    <property type="entry name" value="Sc_DH/Rdtase_CS"/>
</dbReference>
<evidence type="ECO:0000313" key="1">
    <source>
        <dbReference type="EMBL" id="GAD79960.1"/>
    </source>
</evidence>
<dbReference type="PROSITE" id="PS00061">
    <property type="entry name" value="ADH_SHORT"/>
    <property type="match status" value="1"/>
</dbReference>